<dbReference type="GO" id="GO:0003941">
    <property type="term" value="F:L-serine ammonia-lyase activity"/>
    <property type="evidence" value="ECO:0007669"/>
    <property type="project" value="UniProtKB-EC"/>
</dbReference>
<evidence type="ECO:0000256" key="13">
    <source>
        <dbReference type="ARBA" id="ARBA00066349"/>
    </source>
</evidence>
<evidence type="ECO:0000256" key="8">
    <source>
        <dbReference type="ARBA" id="ARBA00042605"/>
    </source>
</evidence>
<comment type="cofactor">
    <cofactor evidence="1">
        <name>pyridoxal 5'-phosphate</name>
        <dbReference type="ChEBI" id="CHEBI:597326"/>
    </cofactor>
</comment>
<dbReference type="InterPro" id="IPR001926">
    <property type="entry name" value="TrpB-like_PALP"/>
</dbReference>
<dbReference type="GO" id="GO:0005524">
    <property type="term" value="F:ATP binding"/>
    <property type="evidence" value="ECO:0007669"/>
    <property type="project" value="UniProtKB-ARBA"/>
</dbReference>
<evidence type="ECO:0000256" key="10">
    <source>
        <dbReference type="ARBA" id="ARBA00050422"/>
    </source>
</evidence>
<keyword evidence="5" id="KW-0456">Lyase</keyword>
<evidence type="ECO:0000313" key="20">
    <source>
        <dbReference type="EMBL" id="KAL0819572.1"/>
    </source>
</evidence>
<proteinExistence type="inferred from homology"/>
<evidence type="ECO:0000256" key="6">
    <source>
        <dbReference type="ARBA" id="ARBA00031418"/>
    </source>
</evidence>
<feature type="domain" description="Tryptophan synthase beta chain-like PALP" evidence="19">
    <location>
        <begin position="33"/>
        <end position="321"/>
    </location>
</feature>
<dbReference type="GO" id="GO:0008721">
    <property type="term" value="F:D-serine ammonia-lyase activity"/>
    <property type="evidence" value="ECO:0007669"/>
    <property type="project" value="UniProtKB-EC"/>
</dbReference>
<evidence type="ECO:0000256" key="18">
    <source>
        <dbReference type="ARBA" id="ARBA00081761"/>
    </source>
</evidence>
<dbReference type="FunFam" id="3.40.50.1100:FF:000041">
    <property type="entry name" value="Threonine ammonia-lyase, variant"/>
    <property type="match status" value="1"/>
</dbReference>
<gene>
    <name evidence="21" type="ORF">ABMA27_007371</name>
    <name evidence="20" type="ORF">ABMA28_007663</name>
</gene>
<keyword evidence="22" id="KW-1185">Reference proteome</keyword>
<dbReference type="AlphaFoldDB" id="A0ABD0SIZ3"/>
<dbReference type="EMBL" id="JBEUOH010000020">
    <property type="protein sequence ID" value="KAL0869054.1"/>
    <property type="molecule type" value="Genomic_DNA"/>
</dbReference>
<reference evidence="22 23" key="1">
    <citation type="submission" date="2024-06" db="EMBL/GenBank/DDBJ databases">
        <title>A chromosome-level genome assembly of beet webworm, Loxostege sticticalis.</title>
        <authorList>
            <person name="Zhang Y."/>
        </authorList>
    </citation>
    <scope>NUCLEOTIDE SEQUENCE [LARGE SCALE GENOMIC DNA]</scope>
    <source>
        <strain evidence="21">AQ026</strain>
        <strain evidence="20">AQ028</strain>
        <tissue evidence="20">Male pupae</tissue>
        <tissue evidence="21">Whole body</tissue>
    </source>
</reference>
<dbReference type="Proteomes" id="UP001549920">
    <property type="component" value="Unassembled WGS sequence"/>
</dbReference>
<evidence type="ECO:0000256" key="3">
    <source>
        <dbReference type="ARBA" id="ARBA00012093"/>
    </source>
</evidence>
<dbReference type="InterPro" id="IPR036052">
    <property type="entry name" value="TrpB-like_PALP_sf"/>
</dbReference>
<dbReference type="GO" id="GO:0030170">
    <property type="term" value="F:pyridoxal phosphate binding"/>
    <property type="evidence" value="ECO:0007669"/>
    <property type="project" value="UniProtKB-ARBA"/>
</dbReference>
<evidence type="ECO:0000256" key="17">
    <source>
        <dbReference type="ARBA" id="ARBA00081060"/>
    </source>
</evidence>
<dbReference type="Gene3D" id="3.40.50.1100">
    <property type="match status" value="2"/>
</dbReference>
<evidence type="ECO:0000256" key="4">
    <source>
        <dbReference type="ARBA" id="ARBA00022898"/>
    </source>
</evidence>
<comment type="function">
    <text evidence="12">Catalyzes the synthesis of D-serine from L-serine. D-serine is a key coagonist with glutamate at NMDA receptors. Has dehydratase activity towards both L-serine and D-serine.</text>
</comment>
<evidence type="ECO:0000256" key="9">
    <source>
        <dbReference type="ARBA" id="ARBA00049406"/>
    </source>
</evidence>
<dbReference type="Proteomes" id="UP001549921">
    <property type="component" value="Unassembled WGS sequence"/>
</dbReference>
<comment type="caution">
    <text evidence="20">The sequence shown here is derived from an EMBL/GenBank/DDBJ whole genome shotgun (WGS) entry which is preliminary data.</text>
</comment>
<evidence type="ECO:0000313" key="21">
    <source>
        <dbReference type="EMBL" id="KAL0869054.1"/>
    </source>
</evidence>
<evidence type="ECO:0000256" key="11">
    <source>
        <dbReference type="ARBA" id="ARBA00051769"/>
    </source>
</evidence>
<dbReference type="SUPFAM" id="SSF53686">
    <property type="entry name" value="Tryptophan synthase beta subunit-like PLP-dependent enzymes"/>
    <property type="match status" value="1"/>
</dbReference>
<comment type="similarity">
    <text evidence="2">Belongs to the serine/threonine dehydratase family.</text>
</comment>
<dbReference type="GO" id="GO:0070178">
    <property type="term" value="P:D-serine metabolic process"/>
    <property type="evidence" value="ECO:0007669"/>
    <property type="project" value="UniProtKB-ARBA"/>
</dbReference>
<organism evidence="20 23">
    <name type="scientific">Loxostege sticticalis</name>
    <name type="common">Beet webworm moth</name>
    <dbReference type="NCBI Taxonomy" id="481309"/>
    <lineage>
        <taxon>Eukaryota</taxon>
        <taxon>Metazoa</taxon>
        <taxon>Ecdysozoa</taxon>
        <taxon>Arthropoda</taxon>
        <taxon>Hexapoda</taxon>
        <taxon>Insecta</taxon>
        <taxon>Pterygota</taxon>
        <taxon>Neoptera</taxon>
        <taxon>Endopterygota</taxon>
        <taxon>Lepidoptera</taxon>
        <taxon>Glossata</taxon>
        <taxon>Ditrysia</taxon>
        <taxon>Pyraloidea</taxon>
        <taxon>Crambidae</taxon>
        <taxon>Pyraustinae</taxon>
        <taxon>Loxostege</taxon>
    </lineage>
</organism>
<evidence type="ECO:0000256" key="1">
    <source>
        <dbReference type="ARBA" id="ARBA00001933"/>
    </source>
</evidence>
<sequence length="439" mass="48111">MSRRNEDFDEYCDPENPRPIKYADVMDAANRLKPHILNAPCVPSNQQREFVMNLYYKCENLQKSGSFKERGSLNALQLLPLDKKKLGVVVASIGNDGAGLCCHASKMGIPVIVVMPSSTPISKLQKCLSLGAKVVVQGGNLMEAQRYARAIARDKGLTYINGRDHPHVLAGYGTLALEIVEQVPNVDAVLVPVGSGGLASAICAMIKAIKPACLVYGVQPEVMPTFFKSLENGDPVIIPVTQTLADAITTPNVGVNSFSNAQQLLDKMLLVKEDWIARSILHLVEKERYVVEGAGACPLAAIIGNLVPELKLKNVVCILSGGNIDQITLTRCIERGLSAEGRLVKFGVGIQNTLAANTQLLKLLSNGGYNVVRQFRDNWWTEDETYHVEVKLVCETTGMDHALELKRIIERAYPCTSVFETEPFNDKRTCPCYVRKSIT</sequence>
<keyword evidence="4" id="KW-0663">Pyridoxal phosphate</keyword>
<comment type="catalytic activity">
    <reaction evidence="11">
        <text>L-serine = D-serine</text>
        <dbReference type="Rhea" id="RHEA:10980"/>
        <dbReference type="ChEBI" id="CHEBI:33384"/>
        <dbReference type="ChEBI" id="CHEBI:35247"/>
        <dbReference type="EC" id="5.1.1.18"/>
    </reaction>
</comment>
<evidence type="ECO:0000313" key="23">
    <source>
        <dbReference type="Proteomes" id="UP001549921"/>
    </source>
</evidence>
<dbReference type="GO" id="GO:0030378">
    <property type="term" value="F:serine racemase activity"/>
    <property type="evidence" value="ECO:0007669"/>
    <property type="project" value="UniProtKB-EC"/>
</dbReference>
<name>A0ABD0SIZ3_LOXSC</name>
<dbReference type="PANTHER" id="PTHR48078:SF19">
    <property type="entry name" value="ACT DOMAIN-CONTAINING PROTEIN"/>
    <property type="match status" value="1"/>
</dbReference>
<dbReference type="EC" id="5.1.1.18" evidence="14"/>
<dbReference type="Pfam" id="PF00291">
    <property type="entry name" value="PALP"/>
    <property type="match status" value="1"/>
</dbReference>
<dbReference type="EC" id="4.3.1.17" evidence="3"/>
<evidence type="ECO:0000256" key="14">
    <source>
        <dbReference type="ARBA" id="ARBA00066592"/>
    </source>
</evidence>
<evidence type="ECO:0000256" key="15">
    <source>
        <dbReference type="ARBA" id="ARBA00070760"/>
    </source>
</evidence>
<comment type="catalytic activity">
    <reaction evidence="10">
        <text>D-serine = pyruvate + NH4(+)</text>
        <dbReference type="Rhea" id="RHEA:13977"/>
        <dbReference type="ChEBI" id="CHEBI:15361"/>
        <dbReference type="ChEBI" id="CHEBI:28938"/>
        <dbReference type="ChEBI" id="CHEBI:35247"/>
        <dbReference type="EC" id="4.3.1.18"/>
    </reaction>
</comment>
<evidence type="ECO:0000256" key="12">
    <source>
        <dbReference type="ARBA" id="ARBA00056426"/>
    </source>
</evidence>
<evidence type="ECO:0000256" key="7">
    <source>
        <dbReference type="ARBA" id="ARBA00041766"/>
    </source>
</evidence>
<evidence type="ECO:0000256" key="2">
    <source>
        <dbReference type="ARBA" id="ARBA00010869"/>
    </source>
</evidence>
<evidence type="ECO:0000256" key="16">
    <source>
        <dbReference type="ARBA" id="ARBA00076108"/>
    </source>
</evidence>
<evidence type="ECO:0000313" key="22">
    <source>
        <dbReference type="Proteomes" id="UP001549920"/>
    </source>
</evidence>
<evidence type="ECO:0000256" key="5">
    <source>
        <dbReference type="ARBA" id="ARBA00023239"/>
    </source>
</evidence>
<dbReference type="GO" id="GO:0006563">
    <property type="term" value="P:L-serine metabolic process"/>
    <property type="evidence" value="ECO:0007669"/>
    <property type="project" value="UniProtKB-ARBA"/>
</dbReference>
<accession>A0ABD0SIZ3</accession>
<dbReference type="InterPro" id="IPR050147">
    <property type="entry name" value="Ser/Thr_Dehydratase"/>
</dbReference>
<dbReference type="EMBL" id="JBEDNZ010000020">
    <property type="protein sequence ID" value="KAL0819572.1"/>
    <property type="molecule type" value="Genomic_DNA"/>
</dbReference>
<protein>
    <recommendedName>
        <fullName evidence="15">Serine racemase</fullName>
        <ecNumber evidence="3">4.3.1.17</ecNumber>
        <ecNumber evidence="13">4.3.1.18</ecNumber>
        <ecNumber evidence="14">5.1.1.18</ecNumber>
    </recommendedName>
    <alternativeName>
        <fullName evidence="16">D-serine ammonia-lyase</fullName>
    </alternativeName>
    <alternativeName>
        <fullName evidence="18">D-serine dehydratase</fullName>
    </alternativeName>
    <alternativeName>
        <fullName evidence="17">L-serine ammonia-lyase</fullName>
    </alternativeName>
    <alternativeName>
        <fullName evidence="7">L-serine deaminase</fullName>
    </alternativeName>
    <alternativeName>
        <fullName evidence="6">L-serine dehydratase</fullName>
    </alternativeName>
    <alternativeName>
        <fullName evidence="8">L-threonine dehydratase</fullName>
    </alternativeName>
</protein>
<dbReference type="CDD" id="cd01562">
    <property type="entry name" value="Thr-dehyd"/>
    <property type="match status" value="1"/>
</dbReference>
<dbReference type="PANTHER" id="PTHR48078">
    <property type="entry name" value="THREONINE DEHYDRATASE, MITOCHONDRIAL-RELATED"/>
    <property type="match status" value="1"/>
</dbReference>
<dbReference type="FunFam" id="3.40.50.1100:FF:000007">
    <property type="entry name" value="L-threonine dehydratase catabolic TdcB"/>
    <property type="match status" value="1"/>
</dbReference>
<comment type="catalytic activity">
    <reaction evidence="9">
        <text>L-serine = pyruvate + NH4(+)</text>
        <dbReference type="Rhea" id="RHEA:19169"/>
        <dbReference type="ChEBI" id="CHEBI:15361"/>
        <dbReference type="ChEBI" id="CHEBI:28938"/>
        <dbReference type="ChEBI" id="CHEBI:33384"/>
        <dbReference type="EC" id="4.3.1.17"/>
    </reaction>
</comment>
<evidence type="ECO:0000259" key="19">
    <source>
        <dbReference type="Pfam" id="PF00291"/>
    </source>
</evidence>
<dbReference type="EC" id="4.3.1.18" evidence="13"/>